<dbReference type="PANTHER" id="PTHR41339:SF1">
    <property type="entry name" value="SECRETED PROTEIN"/>
    <property type="match status" value="1"/>
</dbReference>
<dbReference type="Proteomes" id="UP000778797">
    <property type="component" value="Unassembled WGS sequence"/>
</dbReference>
<protein>
    <recommendedName>
        <fullName evidence="4">T9SS C-terminal target domain-containing protein</fullName>
    </recommendedName>
</protein>
<accession>A0ABS8EMY1</accession>
<evidence type="ECO:0000256" key="1">
    <source>
        <dbReference type="SAM" id="SignalP"/>
    </source>
</evidence>
<feature type="signal peptide" evidence="1">
    <location>
        <begin position="1"/>
        <end position="20"/>
    </location>
</feature>
<gene>
    <name evidence="2" type="ORF">J1C55_08180</name>
</gene>
<name>A0ABS8EMY1_9FLAO</name>
<reference evidence="3" key="2">
    <citation type="submission" date="2023-07" db="EMBL/GenBank/DDBJ databases">
        <title>Genome of Winogradskyella sp. E313.</title>
        <authorList>
            <person name="Zhou Y."/>
        </authorList>
    </citation>
    <scope>NUCLEOTIDE SEQUENCE [LARGE SCALE GENOMIC DNA]</scope>
    <source>
        <strain evidence="3">E313</strain>
    </source>
</reference>
<comment type="caution">
    <text evidence="2">The sequence shown here is derived from an EMBL/GenBank/DDBJ whole genome shotgun (WGS) entry which is preliminary data.</text>
</comment>
<dbReference type="PANTHER" id="PTHR41339">
    <property type="entry name" value="LIPL48"/>
    <property type="match status" value="1"/>
</dbReference>
<feature type="chain" id="PRO_5047292091" description="T9SS C-terminal target domain-containing protein" evidence="1">
    <location>
        <begin position="21"/>
        <end position="441"/>
    </location>
</feature>
<evidence type="ECO:0000313" key="3">
    <source>
        <dbReference type="Proteomes" id="UP000778797"/>
    </source>
</evidence>
<evidence type="ECO:0008006" key="4">
    <source>
        <dbReference type="Google" id="ProtNLM"/>
    </source>
</evidence>
<keyword evidence="1" id="KW-0732">Signal</keyword>
<proteinExistence type="predicted"/>
<evidence type="ECO:0000313" key="2">
    <source>
        <dbReference type="EMBL" id="MCC1484561.1"/>
    </source>
</evidence>
<dbReference type="EMBL" id="JAFMPT010000009">
    <property type="protein sequence ID" value="MCC1484561.1"/>
    <property type="molecule type" value="Genomic_DNA"/>
</dbReference>
<reference evidence="3" key="1">
    <citation type="submission" date="2021-03" db="EMBL/GenBank/DDBJ databases">
        <title>Genome of Cognatishimia sp. F0-27.</title>
        <authorList>
            <person name="Ping X."/>
        </authorList>
    </citation>
    <scope>NUCLEOTIDE SEQUENCE [LARGE SCALE GENOMIC DNA]</scope>
    <source>
        <strain evidence="3">E313</strain>
    </source>
</reference>
<keyword evidence="3" id="KW-1185">Reference proteome</keyword>
<dbReference type="RefSeq" id="WP_227477009.1">
    <property type="nucleotide sequence ID" value="NZ_JAFMPT010000009.1"/>
</dbReference>
<sequence>MKKNTLITLLTVFTFFCANAQQEKGIFGINNWLHNWTDFQSNTATYNEPTEILTGHISKDIKLSKKYVYLLLGNVFVTDSVTISIEPGTVIIGDYATKGSLTISKGATIIANGTETDPIVFTSNRSRKRQGDWGGLIILGDAPTNKFGNGSLSNLYSNLSTKSYQYTNYGGENLESSSGVLRFVRIEYAGKRTSKDNYFNALTLAGVGSKTVIENIMVSYSESNSFEILGGKTNLYKLVSYKAGSADFKFNFGAQSHIQNSLAIRTPYTSNSNGPRCMQLFSYDKSSEVDFTKKGTSVIAENITLFNWSEDLEADLDKDLIAEALYVGNNTTIDMSKSVISGFNPAIILDDQIKINQESLEQIKFSEMYFNNCRGNIFLENNSNNADLENWYGNLSFFNVYSKGKDSETFINILNTKLPDFRLRINKIIATNDYEDDDNDD</sequence>
<organism evidence="2 3">
    <name type="scientific">Winogradskyella immobilis</name>
    <dbReference type="NCBI Taxonomy" id="2816852"/>
    <lineage>
        <taxon>Bacteria</taxon>
        <taxon>Pseudomonadati</taxon>
        <taxon>Bacteroidota</taxon>
        <taxon>Flavobacteriia</taxon>
        <taxon>Flavobacteriales</taxon>
        <taxon>Flavobacteriaceae</taxon>
        <taxon>Winogradskyella</taxon>
    </lineage>
</organism>